<dbReference type="SUPFAM" id="SSF46689">
    <property type="entry name" value="Homeodomain-like"/>
    <property type="match status" value="2"/>
</dbReference>
<dbReference type="InterPro" id="IPR018062">
    <property type="entry name" value="HTH_AraC-typ_CS"/>
</dbReference>
<keyword evidence="4" id="KW-0804">Transcription</keyword>
<dbReference type="SUPFAM" id="SSF51215">
    <property type="entry name" value="Regulatory protein AraC"/>
    <property type="match status" value="1"/>
</dbReference>
<dbReference type="Gene3D" id="2.60.120.280">
    <property type="entry name" value="Regulatory protein AraC"/>
    <property type="match status" value="1"/>
</dbReference>
<dbReference type="InterPro" id="IPR018060">
    <property type="entry name" value="HTH_AraC"/>
</dbReference>
<dbReference type="InterPro" id="IPR009057">
    <property type="entry name" value="Homeodomain-like_sf"/>
</dbReference>
<evidence type="ECO:0000256" key="1">
    <source>
        <dbReference type="ARBA" id="ARBA00023015"/>
    </source>
</evidence>
<dbReference type="SMART" id="SM00342">
    <property type="entry name" value="HTH_ARAC"/>
    <property type="match status" value="1"/>
</dbReference>
<evidence type="ECO:0000313" key="7">
    <source>
        <dbReference type="Proteomes" id="UP000295554"/>
    </source>
</evidence>
<dbReference type="Pfam" id="PF12833">
    <property type="entry name" value="HTH_18"/>
    <property type="match status" value="1"/>
</dbReference>
<accession>A0A4R5LPA8</accession>
<keyword evidence="2" id="KW-0238">DNA-binding</keyword>
<dbReference type="InterPro" id="IPR037923">
    <property type="entry name" value="HTH-like"/>
</dbReference>
<dbReference type="Gene3D" id="1.10.10.60">
    <property type="entry name" value="Homeodomain-like"/>
    <property type="match status" value="2"/>
</dbReference>
<evidence type="ECO:0000256" key="3">
    <source>
        <dbReference type="ARBA" id="ARBA00023159"/>
    </source>
</evidence>
<reference evidence="6 7" key="1">
    <citation type="submission" date="2019-03" db="EMBL/GenBank/DDBJ databases">
        <title>Seongchinamella monodicae gen. nov., sp. nov., a novel member of the Gammaproteobacteria isolated from a tidal mudflat of beach.</title>
        <authorList>
            <person name="Yang H.G."/>
            <person name="Kang J.W."/>
            <person name="Lee S.D."/>
        </authorList>
    </citation>
    <scope>NUCLEOTIDE SEQUENCE [LARGE SCALE GENOMIC DNA]</scope>
    <source>
        <strain evidence="6 7">GH4-78</strain>
    </source>
</reference>
<feature type="domain" description="HTH araC/xylS-type" evidence="5">
    <location>
        <begin position="192"/>
        <end position="290"/>
    </location>
</feature>
<dbReference type="CDD" id="cd06986">
    <property type="entry name" value="cupin_MmsR-like_N"/>
    <property type="match status" value="1"/>
</dbReference>
<proteinExistence type="predicted"/>
<keyword evidence="3" id="KW-0010">Activator</keyword>
<dbReference type="Proteomes" id="UP000295554">
    <property type="component" value="Unassembled WGS sequence"/>
</dbReference>
<dbReference type="PRINTS" id="PR00032">
    <property type="entry name" value="HTHARAC"/>
</dbReference>
<evidence type="ECO:0000313" key="6">
    <source>
        <dbReference type="EMBL" id="TDG12164.1"/>
    </source>
</evidence>
<dbReference type="AlphaFoldDB" id="A0A4R5LPA8"/>
<gene>
    <name evidence="6" type="ORF">E2F43_17610</name>
</gene>
<dbReference type="EMBL" id="SMSE01000004">
    <property type="protein sequence ID" value="TDG12164.1"/>
    <property type="molecule type" value="Genomic_DNA"/>
</dbReference>
<dbReference type="GO" id="GO:0043565">
    <property type="term" value="F:sequence-specific DNA binding"/>
    <property type="evidence" value="ECO:0007669"/>
    <property type="project" value="InterPro"/>
</dbReference>
<evidence type="ECO:0000256" key="2">
    <source>
        <dbReference type="ARBA" id="ARBA00023125"/>
    </source>
</evidence>
<evidence type="ECO:0000256" key="4">
    <source>
        <dbReference type="ARBA" id="ARBA00023163"/>
    </source>
</evidence>
<dbReference type="GO" id="GO:0003700">
    <property type="term" value="F:DNA-binding transcription factor activity"/>
    <property type="evidence" value="ECO:0007669"/>
    <property type="project" value="InterPro"/>
</dbReference>
<evidence type="ECO:0000259" key="5">
    <source>
        <dbReference type="PROSITE" id="PS01124"/>
    </source>
</evidence>
<keyword evidence="7" id="KW-1185">Reference proteome</keyword>
<dbReference type="RefSeq" id="WP_133215118.1">
    <property type="nucleotide sequence ID" value="NZ_SMSE01000004.1"/>
</dbReference>
<dbReference type="PANTHER" id="PTHR43280:SF30">
    <property type="entry name" value="MMSAB OPERON REGULATORY PROTEIN"/>
    <property type="match status" value="1"/>
</dbReference>
<dbReference type="InterPro" id="IPR020449">
    <property type="entry name" value="Tscrpt_reg_AraC-type_HTH"/>
</dbReference>
<organism evidence="6 7">
    <name type="scientific">Seongchinamella unica</name>
    <dbReference type="NCBI Taxonomy" id="2547392"/>
    <lineage>
        <taxon>Bacteria</taxon>
        <taxon>Pseudomonadati</taxon>
        <taxon>Pseudomonadota</taxon>
        <taxon>Gammaproteobacteria</taxon>
        <taxon>Cellvibrionales</taxon>
        <taxon>Halieaceae</taxon>
        <taxon>Seongchinamella</taxon>
    </lineage>
</organism>
<dbReference type="InterPro" id="IPR003313">
    <property type="entry name" value="AraC-bd"/>
</dbReference>
<dbReference type="PANTHER" id="PTHR43280">
    <property type="entry name" value="ARAC-FAMILY TRANSCRIPTIONAL REGULATOR"/>
    <property type="match status" value="1"/>
</dbReference>
<comment type="caution">
    <text evidence="6">The sequence shown here is derived from an EMBL/GenBank/DDBJ whole genome shotgun (WGS) entry which is preliminary data.</text>
</comment>
<protein>
    <submittedName>
        <fullName evidence="6">AraC family transcriptional regulator</fullName>
    </submittedName>
</protein>
<dbReference type="PROSITE" id="PS01124">
    <property type="entry name" value="HTH_ARAC_FAMILY_2"/>
    <property type="match status" value="1"/>
</dbReference>
<keyword evidence="1" id="KW-0805">Transcription regulation</keyword>
<sequence>MSNPSKWPLPTAGVRFLSPSFMLEKLARHPLTKDCYPTAMGYYPEAAGHRMERERHDDNLLLYCTAGRGSLSVGDWQSEVLPGNIMLLPQGVTHAYRADSTAPWTLYWVHFQGASTRVFMQYLGYREDRPLVDAGVSPLLIGAFTSLLEVRRTGYSTRAFINAANQLRHLLTQISLEMSAHAGRLQSGFELEHVQAYMLEHIDRPLSLDALAQVANMSKYHFSNRYKELTGYSPIRHFLNMKMEHACHLLDSTELGVGEIASRVGYEDPLYFSRLFRKTIGSSARKYRASTRK</sequence>
<dbReference type="Pfam" id="PF02311">
    <property type="entry name" value="AraC_binding"/>
    <property type="match status" value="1"/>
</dbReference>
<dbReference type="OrthoDB" id="9803764at2"/>
<dbReference type="PROSITE" id="PS00041">
    <property type="entry name" value="HTH_ARAC_FAMILY_1"/>
    <property type="match status" value="1"/>
</dbReference>
<name>A0A4R5LPA8_9GAMM</name>